<dbReference type="CDD" id="cd14846">
    <property type="entry name" value="Peptidase_M15_like"/>
    <property type="match status" value="1"/>
</dbReference>
<evidence type="ECO:0000313" key="3">
    <source>
        <dbReference type="Proteomes" id="UP000614741"/>
    </source>
</evidence>
<protein>
    <recommendedName>
        <fullName evidence="1">D-alanyl-D-alanine carboxypeptidase-like core domain-containing protein</fullName>
    </recommendedName>
</protein>
<gene>
    <name evidence="2" type="ORF">Cph01nite_33560</name>
</gene>
<accession>A0ABQ4DQI2</accession>
<dbReference type="Pfam" id="PF02557">
    <property type="entry name" value="VanY"/>
    <property type="match status" value="1"/>
</dbReference>
<dbReference type="PANTHER" id="PTHR34385:SF1">
    <property type="entry name" value="PEPTIDOGLYCAN L-ALANYL-D-GLUTAMATE ENDOPEPTIDASE CWLK"/>
    <property type="match status" value="1"/>
</dbReference>
<feature type="domain" description="D-alanyl-D-alanine carboxypeptidase-like core" evidence="1">
    <location>
        <begin position="53"/>
        <end position="146"/>
    </location>
</feature>
<dbReference type="PANTHER" id="PTHR34385">
    <property type="entry name" value="D-ALANYL-D-ALANINE CARBOXYPEPTIDASE"/>
    <property type="match status" value="1"/>
</dbReference>
<reference evidence="2 3" key="1">
    <citation type="submission" date="2021-01" db="EMBL/GenBank/DDBJ databases">
        <title>Whole genome shotgun sequence of Cellulomonas phragmiteti NBRC 110785.</title>
        <authorList>
            <person name="Komaki H."/>
            <person name="Tamura T."/>
        </authorList>
    </citation>
    <scope>NUCLEOTIDE SEQUENCE [LARGE SCALE GENOMIC DNA]</scope>
    <source>
        <strain evidence="2 3">NBRC 110785</strain>
    </source>
</reference>
<sequence length="171" mass="18170">MAALLVGTLGTACAPGVVLRPGEQASTAVDDPRLLDDQIDPFDDAHPAIAGLDQVLRVAVQSAARDAHARGVDLWVTSGLRTANQQRALMDAAVQRYGSEEEARRYVATPETSSHVTGDAVDIGPTDGADWMVRHGAAYGLCQTYANEMWHFERATEPGGTCPEPKADATQ</sequence>
<dbReference type="InterPro" id="IPR003709">
    <property type="entry name" value="VanY-like_core_dom"/>
</dbReference>
<dbReference type="InterPro" id="IPR052179">
    <property type="entry name" value="DD-CPase-like"/>
</dbReference>
<keyword evidence="3" id="KW-1185">Reference proteome</keyword>
<proteinExistence type="predicted"/>
<evidence type="ECO:0000259" key="1">
    <source>
        <dbReference type="Pfam" id="PF02557"/>
    </source>
</evidence>
<dbReference type="SUPFAM" id="SSF55166">
    <property type="entry name" value="Hedgehog/DD-peptidase"/>
    <property type="match status" value="1"/>
</dbReference>
<dbReference type="InterPro" id="IPR009045">
    <property type="entry name" value="Zn_M74/Hedgehog-like"/>
</dbReference>
<dbReference type="Proteomes" id="UP000614741">
    <property type="component" value="Unassembled WGS sequence"/>
</dbReference>
<dbReference type="Gene3D" id="3.30.1380.10">
    <property type="match status" value="1"/>
</dbReference>
<dbReference type="EMBL" id="BONP01000030">
    <property type="protein sequence ID" value="GIG41594.1"/>
    <property type="molecule type" value="Genomic_DNA"/>
</dbReference>
<name>A0ABQ4DQI2_9CELL</name>
<evidence type="ECO:0000313" key="2">
    <source>
        <dbReference type="EMBL" id="GIG41594.1"/>
    </source>
</evidence>
<organism evidence="2 3">
    <name type="scientific">Cellulomonas phragmiteti</name>
    <dbReference type="NCBI Taxonomy" id="478780"/>
    <lineage>
        <taxon>Bacteria</taxon>
        <taxon>Bacillati</taxon>
        <taxon>Actinomycetota</taxon>
        <taxon>Actinomycetes</taxon>
        <taxon>Micrococcales</taxon>
        <taxon>Cellulomonadaceae</taxon>
        <taxon>Cellulomonas</taxon>
    </lineage>
</organism>
<comment type="caution">
    <text evidence="2">The sequence shown here is derived from an EMBL/GenBank/DDBJ whole genome shotgun (WGS) entry which is preliminary data.</text>
</comment>